<name>M7NBA9_9BACT</name>
<sequence length="214" mass="24110">MASTFIQSLDPRVTRLQMPEDINQQPLQSEALDQLVTFQVFMQKKEGKNFEHAGIVHAPTVELALLYAKEQYSRRFTCSGMAVAETSTVMASPYTDGGISVYQLLEGEAEATTATADVYEVFHLMKRGKQHEHAGSVEANSVEDAFYKAKESLMPEKPVLNIWLIRRDDLLTVDEEDKDIWNTLPEKGYRDAAAYKAGDKLKDFKEKNEATSSH</sequence>
<proteinExistence type="predicted"/>
<dbReference type="AlphaFoldDB" id="M7NBA9"/>
<dbReference type="STRING" id="1279009.ADICEAN_00320"/>
<evidence type="ECO:0000313" key="2">
    <source>
        <dbReference type="Proteomes" id="UP000011910"/>
    </source>
</evidence>
<keyword evidence="2" id="KW-1185">Reference proteome</keyword>
<dbReference type="eggNOG" id="COG3460">
    <property type="taxonomic scope" value="Bacteria"/>
</dbReference>
<comment type="caution">
    <text evidence="1">The sequence shown here is derived from an EMBL/GenBank/DDBJ whole genome shotgun (WGS) entry which is preliminary data.</text>
</comment>
<dbReference type="Pfam" id="PF06243">
    <property type="entry name" value="PaaB"/>
    <property type="match status" value="2"/>
</dbReference>
<organism evidence="1 2">
    <name type="scientific">Cesiribacter andamanensis AMV16</name>
    <dbReference type="NCBI Taxonomy" id="1279009"/>
    <lineage>
        <taxon>Bacteria</taxon>
        <taxon>Pseudomonadati</taxon>
        <taxon>Bacteroidota</taxon>
        <taxon>Cytophagia</taxon>
        <taxon>Cytophagales</taxon>
        <taxon>Cesiribacteraceae</taxon>
        <taxon>Cesiribacter</taxon>
    </lineage>
</organism>
<dbReference type="InterPro" id="IPR009359">
    <property type="entry name" value="PaaB"/>
</dbReference>
<dbReference type="InterPro" id="IPR038693">
    <property type="entry name" value="PaaB_sf"/>
</dbReference>
<protein>
    <submittedName>
        <fullName evidence="1">Phenylacetate-CoA oxygenase subunit PaaB</fullName>
    </submittedName>
</protein>
<accession>M7NBA9</accession>
<dbReference type="Proteomes" id="UP000011910">
    <property type="component" value="Unassembled WGS sequence"/>
</dbReference>
<evidence type="ECO:0000313" key="1">
    <source>
        <dbReference type="EMBL" id="EMR04562.1"/>
    </source>
</evidence>
<dbReference type="OrthoDB" id="8593533at2"/>
<dbReference type="EMBL" id="AODQ01000004">
    <property type="protein sequence ID" value="EMR04562.1"/>
    <property type="molecule type" value="Genomic_DNA"/>
</dbReference>
<reference evidence="1 2" key="1">
    <citation type="journal article" date="2013" name="Genome Announc.">
        <title>Draft Genome Sequence of Cesiribacter andamanensis Strain AMV16T, Isolated from a Soil Sample from a Mud Volcano in the Andaman Islands, India.</title>
        <authorList>
            <person name="Shivaji S."/>
            <person name="Ara S."/>
            <person name="Begum Z."/>
            <person name="Srinivas T.N."/>
            <person name="Singh A."/>
            <person name="Kumar Pinnaka A."/>
        </authorList>
    </citation>
    <scope>NUCLEOTIDE SEQUENCE [LARGE SCALE GENOMIC DNA]</scope>
    <source>
        <strain evidence="1 2">AMV16</strain>
    </source>
</reference>
<dbReference type="RefSeq" id="WP_009193730.1">
    <property type="nucleotide sequence ID" value="NZ_AODQ01000004.1"/>
</dbReference>
<dbReference type="Gene3D" id="3.10.20.520">
    <property type="entry name" value="Phenylacetic acid degradation B"/>
    <property type="match status" value="2"/>
</dbReference>
<gene>
    <name evidence="1" type="ORF">ADICEAN_00320</name>
</gene>